<organism evidence="2 3">
    <name type="scientific">Faecalibacterium tardum</name>
    <dbReference type="NCBI Taxonomy" id="3133156"/>
    <lineage>
        <taxon>Bacteria</taxon>
        <taxon>Bacillati</taxon>
        <taxon>Bacillota</taxon>
        <taxon>Clostridia</taxon>
        <taxon>Eubacteriales</taxon>
        <taxon>Oscillospiraceae</taxon>
        <taxon>Faecalibacterium</taxon>
    </lineage>
</organism>
<dbReference type="InterPro" id="IPR006059">
    <property type="entry name" value="SBP"/>
</dbReference>
<sequence length="474" mass="51142">MKMFSIRRRTKTSKAISRRNFLMATGAVGAAGLLAACGSKPAASSTASSAASQAPAASADESLALSDGPVNLSISWWGGDSRHAAYQSALEAFQAEHSNITVEPTFAAWSGWEEKMAAAFIAGNAQDVCQVNWNWLYNYSADGSKFVDLNTTSKFIDLTQWDAAAMDACYVANSQQCVPVSMTGRIFYWNMTTFNKAGITEVPKSLDDLMAAGKAFQEKLGNDYYPMHLGAYDRMILMVFYLESKYGKDWADPVTSTLNYTEDEIAEGLAFIKSLVDNHVMMNLKTYYSANSDTATHQSNEWITGKIAGIFEWDSAASKYSSALDDSNKDGFTVGEEIKFGDNNGGFSKVSMGLAITKTCKNVAEAATLINFLLNEEKGASIMGSECGIPASKAGLKFAQDAGAVKSLVAEANAKVMAFTTNKLDPLFENNDLKASGTGIYQEVFDNIDYGDQTPEEAVETLLDGMESVGYTIG</sequence>
<gene>
    <name evidence="2" type="ORF">WMO44_10180</name>
</gene>
<dbReference type="Gene3D" id="3.40.190.10">
    <property type="entry name" value="Periplasmic binding protein-like II"/>
    <property type="match status" value="2"/>
</dbReference>
<evidence type="ECO:0000313" key="3">
    <source>
        <dbReference type="Proteomes" id="UP001457197"/>
    </source>
</evidence>
<feature type="signal peptide" evidence="1">
    <location>
        <begin position="1"/>
        <end position="30"/>
    </location>
</feature>
<evidence type="ECO:0000313" key="2">
    <source>
        <dbReference type="EMBL" id="MEQ2362500.1"/>
    </source>
</evidence>
<reference evidence="2 3" key="1">
    <citation type="submission" date="2024-03" db="EMBL/GenBank/DDBJ databases">
        <title>Human intestinal bacterial collection.</title>
        <authorList>
            <person name="Pauvert C."/>
            <person name="Hitch T.C.A."/>
            <person name="Clavel T."/>
        </authorList>
    </citation>
    <scope>NUCLEOTIDE SEQUENCE [LARGE SCALE GENOMIC DNA]</scope>
    <source>
        <strain evidence="2 3">CLA-AA-H175</strain>
    </source>
</reference>
<accession>A0ABV1AWC0</accession>
<keyword evidence="3" id="KW-1185">Reference proteome</keyword>
<dbReference type="RefSeq" id="WP_349152505.1">
    <property type="nucleotide sequence ID" value="NZ_JBBMEO010000017.1"/>
</dbReference>
<dbReference type="PANTHER" id="PTHR43649:SF11">
    <property type="entry name" value="ABC TRANSPORTER SUBSTRATE-BINDING PROTEIN YESO-RELATED"/>
    <property type="match status" value="1"/>
</dbReference>
<protein>
    <submittedName>
        <fullName evidence="2">ABC transporter substrate-binding protein</fullName>
    </submittedName>
</protein>
<comment type="caution">
    <text evidence="2">The sequence shown here is derived from an EMBL/GenBank/DDBJ whole genome shotgun (WGS) entry which is preliminary data.</text>
</comment>
<proteinExistence type="predicted"/>
<evidence type="ECO:0000256" key="1">
    <source>
        <dbReference type="SAM" id="SignalP"/>
    </source>
</evidence>
<dbReference type="EMBL" id="JBBMEO010000017">
    <property type="protein sequence ID" value="MEQ2362500.1"/>
    <property type="molecule type" value="Genomic_DNA"/>
</dbReference>
<name>A0ABV1AWC0_9FIRM</name>
<dbReference type="InterPro" id="IPR050490">
    <property type="entry name" value="Bact_solute-bd_prot1"/>
</dbReference>
<dbReference type="PROSITE" id="PS51318">
    <property type="entry name" value="TAT"/>
    <property type="match status" value="1"/>
</dbReference>
<dbReference type="InterPro" id="IPR006311">
    <property type="entry name" value="TAT_signal"/>
</dbReference>
<dbReference type="PANTHER" id="PTHR43649">
    <property type="entry name" value="ARABINOSE-BINDING PROTEIN-RELATED"/>
    <property type="match status" value="1"/>
</dbReference>
<feature type="chain" id="PRO_5045295229" evidence="1">
    <location>
        <begin position="31"/>
        <end position="474"/>
    </location>
</feature>
<dbReference type="Proteomes" id="UP001457197">
    <property type="component" value="Unassembled WGS sequence"/>
</dbReference>
<keyword evidence="1" id="KW-0732">Signal</keyword>
<dbReference type="SUPFAM" id="SSF53850">
    <property type="entry name" value="Periplasmic binding protein-like II"/>
    <property type="match status" value="1"/>
</dbReference>
<dbReference type="Pfam" id="PF01547">
    <property type="entry name" value="SBP_bac_1"/>
    <property type="match status" value="1"/>
</dbReference>